<keyword evidence="3" id="KW-1185">Reference proteome</keyword>
<feature type="domain" description="TfoX N-terminal" evidence="1">
    <location>
        <begin position="19"/>
        <end position="116"/>
    </location>
</feature>
<dbReference type="Pfam" id="PF04993">
    <property type="entry name" value="TfoX_N"/>
    <property type="match status" value="1"/>
</dbReference>
<dbReference type="SUPFAM" id="SSF159894">
    <property type="entry name" value="YgaC/TfoX-N like"/>
    <property type="match status" value="1"/>
</dbReference>
<dbReference type="RefSeq" id="WP_386739117.1">
    <property type="nucleotide sequence ID" value="NZ_JBHSMG010000001.1"/>
</dbReference>
<dbReference type="EMBL" id="JBHSMG010000001">
    <property type="protein sequence ID" value="MFC5501532.1"/>
    <property type="molecule type" value="Genomic_DNA"/>
</dbReference>
<proteinExistence type="predicted"/>
<evidence type="ECO:0000259" key="1">
    <source>
        <dbReference type="Pfam" id="PF04993"/>
    </source>
</evidence>
<name>A0ABW0NQP9_9MICO</name>
<comment type="caution">
    <text evidence="2">The sequence shown here is derived from an EMBL/GenBank/DDBJ whole genome shotgun (WGS) entry which is preliminary data.</text>
</comment>
<dbReference type="Gene3D" id="3.30.1460.30">
    <property type="entry name" value="YgaC/TfoX-N like chaperone"/>
    <property type="match status" value="1"/>
</dbReference>
<sequence length="123" mass="13375">MPTTKLLDRVRAQLETMDAAAGFTEKQIVGGTGFLIRGNLVCGEVGGALLVRLGKEGGAFVRFAKAEAGQARTGEAPSVRRMMMGGRESKNWFLVDADLVRTKKPLREWLDRAMEHTATLPDA</sequence>
<accession>A0ABW0NQP9</accession>
<reference evidence="3" key="1">
    <citation type="journal article" date="2019" name="Int. J. Syst. Evol. Microbiol.">
        <title>The Global Catalogue of Microorganisms (GCM) 10K type strain sequencing project: providing services to taxonomists for standard genome sequencing and annotation.</title>
        <authorList>
            <consortium name="The Broad Institute Genomics Platform"/>
            <consortium name="The Broad Institute Genome Sequencing Center for Infectious Disease"/>
            <person name="Wu L."/>
            <person name="Ma J."/>
        </authorList>
    </citation>
    <scope>NUCLEOTIDE SEQUENCE [LARGE SCALE GENOMIC DNA]</scope>
    <source>
        <strain evidence="3">CGMCC 4.6997</strain>
    </source>
</reference>
<dbReference type="InterPro" id="IPR007076">
    <property type="entry name" value="TfoX_N"/>
</dbReference>
<evidence type="ECO:0000313" key="2">
    <source>
        <dbReference type="EMBL" id="MFC5501532.1"/>
    </source>
</evidence>
<evidence type="ECO:0000313" key="3">
    <source>
        <dbReference type="Proteomes" id="UP001596039"/>
    </source>
</evidence>
<protein>
    <submittedName>
        <fullName evidence="2">TfoX/Sxy family protein</fullName>
    </submittedName>
</protein>
<dbReference type="Proteomes" id="UP001596039">
    <property type="component" value="Unassembled WGS sequence"/>
</dbReference>
<organism evidence="2 3">
    <name type="scientific">Lysinimonas soli</name>
    <dbReference type="NCBI Taxonomy" id="1074233"/>
    <lineage>
        <taxon>Bacteria</taxon>
        <taxon>Bacillati</taxon>
        <taxon>Actinomycetota</taxon>
        <taxon>Actinomycetes</taxon>
        <taxon>Micrococcales</taxon>
        <taxon>Microbacteriaceae</taxon>
        <taxon>Lysinimonas</taxon>
    </lineage>
</organism>
<gene>
    <name evidence="2" type="ORF">ACFPJ4_04665</name>
</gene>